<accession>A0A0T6B8M5</accession>
<dbReference type="AlphaFoldDB" id="A0A0T6B8M5"/>
<feature type="non-terminal residue" evidence="2">
    <location>
        <position position="107"/>
    </location>
</feature>
<evidence type="ECO:0000313" key="3">
    <source>
        <dbReference type="Proteomes" id="UP000051574"/>
    </source>
</evidence>
<organism evidence="2 3">
    <name type="scientific">Oryctes borbonicus</name>
    <dbReference type="NCBI Taxonomy" id="1629725"/>
    <lineage>
        <taxon>Eukaryota</taxon>
        <taxon>Metazoa</taxon>
        <taxon>Ecdysozoa</taxon>
        <taxon>Arthropoda</taxon>
        <taxon>Hexapoda</taxon>
        <taxon>Insecta</taxon>
        <taxon>Pterygota</taxon>
        <taxon>Neoptera</taxon>
        <taxon>Endopterygota</taxon>
        <taxon>Coleoptera</taxon>
        <taxon>Polyphaga</taxon>
        <taxon>Scarabaeiformia</taxon>
        <taxon>Scarabaeidae</taxon>
        <taxon>Dynastinae</taxon>
        <taxon>Oryctes</taxon>
    </lineage>
</organism>
<proteinExistence type="predicted"/>
<dbReference type="OrthoDB" id="6344929at2759"/>
<dbReference type="EMBL" id="LJIG01009129">
    <property type="protein sequence ID" value="KRT83698.1"/>
    <property type="molecule type" value="Genomic_DNA"/>
</dbReference>
<name>A0A0T6B8M5_9SCAR</name>
<reference evidence="2 3" key="1">
    <citation type="submission" date="2015-09" db="EMBL/GenBank/DDBJ databases">
        <title>Draft genome of the scarab beetle Oryctes borbonicus.</title>
        <authorList>
            <person name="Meyer J.M."/>
            <person name="Markov G.V."/>
            <person name="Baskaran P."/>
            <person name="Herrmann M."/>
            <person name="Sommer R.J."/>
            <person name="Roedelsperger C."/>
        </authorList>
    </citation>
    <scope>NUCLEOTIDE SEQUENCE [LARGE SCALE GENOMIC DNA]</scope>
    <source>
        <strain evidence="2">OB123</strain>
        <tissue evidence="2">Whole animal</tissue>
    </source>
</reference>
<evidence type="ECO:0000313" key="2">
    <source>
        <dbReference type="EMBL" id="KRT83698.1"/>
    </source>
</evidence>
<sequence length="107" mass="12505">MADDDAGAFFNLTDDGPPPRRDSFIKKADTQAVAGEEGDVVEIVEEVIEETEVEPIDPDKLLLFKHWIRPRFLQYGYLYDYRQNYYNDVIDFLDKRQKGFSRDVPRA</sequence>
<gene>
    <name evidence="2" type="ORF">AMK59_4351</name>
</gene>
<comment type="caution">
    <text evidence="2">The sequence shown here is derived from an EMBL/GenBank/DDBJ whole genome shotgun (WGS) entry which is preliminary data.</text>
</comment>
<dbReference type="Proteomes" id="UP000051574">
    <property type="component" value="Unassembled WGS sequence"/>
</dbReference>
<evidence type="ECO:0000256" key="1">
    <source>
        <dbReference type="SAM" id="MobiDB-lite"/>
    </source>
</evidence>
<protein>
    <submittedName>
        <fullName evidence="2">Uncharacterized protein</fullName>
    </submittedName>
</protein>
<feature type="region of interest" description="Disordered" evidence="1">
    <location>
        <begin position="1"/>
        <end position="21"/>
    </location>
</feature>
<keyword evidence="3" id="KW-1185">Reference proteome</keyword>